<dbReference type="EMBL" id="KK365146">
    <property type="protein sequence ID" value="KCZ81269.1"/>
    <property type="molecule type" value="Genomic_DNA"/>
</dbReference>
<feature type="transmembrane region" description="Helical" evidence="8">
    <location>
        <begin position="999"/>
        <end position="1021"/>
    </location>
</feature>
<dbReference type="InterPro" id="IPR036412">
    <property type="entry name" value="HAD-like_sf"/>
</dbReference>
<keyword evidence="6 8" id="KW-1133">Transmembrane helix</keyword>
<dbReference type="PRINTS" id="PR00119">
    <property type="entry name" value="CATATPASE"/>
</dbReference>
<dbReference type="SFLD" id="SFLDF00027">
    <property type="entry name" value="p-type_atpase"/>
    <property type="match status" value="1"/>
</dbReference>
<dbReference type="GO" id="GO:0045332">
    <property type="term" value="P:phospholipid translocation"/>
    <property type="evidence" value="ECO:0007669"/>
    <property type="project" value="TreeGrafter"/>
</dbReference>
<feature type="domain" description="P-type ATPase C-terminal" evidence="11">
    <location>
        <begin position="801"/>
        <end position="1027"/>
    </location>
</feature>
<dbReference type="Pfam" id="PF13246">
    <property type="entry name" value="Cation_ATPase"/>
    <property type="match status" value="1"/>
</dbReference>
<evidence type="ECO:0000256" key="8">
    <source>
        <dbReference type="SAM" id="Phobius"/>
    </source>
</evidence>
<evidence type="ECO:0000256" key="4">
    <source>
        <dbReference type="ARBA" id="ARBA00022842"/>
    </source>
</evidence>
<feature type="transmembrane region" description="Helical" evidence="8">
    <location>
        <begin position="939"/>
        <end position="962"/>
    </location>
</feature>
<dbReference type="GO" id="GO:0005524">
    <property type="term" value="F:ATP binding"/>
    <property type="evidence" value="ECO:0007669"/>
    <property type="project" value="InterPro"/>
</dbReference>
<dbReference type="GO" id="GO:0006897">
    <property type="term" value="P:endocytosis"/>
    <property type="evidence" value="ECO:0007669"/>
    <property type="project" value="TreeGrafter"/>
</dbReference>
<dbReference type="NCBIfam" id="TIGR01494">
    <property type="entry name" value="ATPase_P-type"/>
    <property type="match status" value="2"/>
</dbReference>
<feature type="domain" description="P-type ATPase N-terminal" evidence="10">
    <location>
        <begin position="11"/>
        <end position="72"/>
    </location>
</feature>
<sequence length="1035" mass="118071">MVPKMENENLRNTYYNNTNKFLQNKIRNQRYSKWTFIPKVMAAQFSQISNVFFLLVGITQCFNCYRISSPISSLGPWLFVLILTLIKEAVDDISRCKRDREFNNQRYQKLISQANNNETVYEIKENTINKLRNTSAIEESVTYQEVPCSSLKPGDIIALEKNQRIPADLIILKTINLDGEIFIRTDQLDGETDWKLRQSVKLTQGIKIPELFKIKVDFEPPSKEIYSFYGRISYKDEVEVLDLNNTMWMNTVLASGQVLGMVIYTGKENRAIMNTSSPKNKIGIFDMEVNTYAKWLLLLSLGASIFFTIKRNVSGRIDINIIRFVVIFSSIIPISLKTSVEFARYLHSYIIKKDMPTVIVRNSNIPEELGRISYLLSDKTGTLTKNEMIMKKIHLGTVGYSQETFADLRNELNEHLKEEKNTFIKSGRRIYDLCEALSVCHNVTPVREGKSVVYQASSPDEVAIIRWCESIGIHLLDRKTNLITTKIQKYFEYFMNEAQTDNKSEAPIEENKQICKSESILDMKEEEVILKKYEILETFPFSSESKRMGIIVKCEDKISLFVKGADVIMKKLVKANDWMDEETGNMASFGLRTLIIAKRELSEEEYQTFKAEYKKGKLNKNTSHAMSLIENNLTALGLTGVEDLLQDNAKITLERLRDADIRIWMITGDKVETATSIAISTHLFQKKSSYLTVKEMRKEDALKVLSDLKSMVYDSLIIDGQSIQIMLDFHCKEFILCCSKLRSFVGCRCSPTQKAQITRFLSQFTKKRVAAIGDGGNDVSMITEANLGFGIVGKEGNQASLSADFSLSCFQEVLPLLLWHGRRAYKATSKLAHLIIHRGTVLFVMQAIFCSLFLYSPISIYQGMLLMGYATIYTFGPIFSTVLASDTDKNTCLKFPELYKDLVSGSSFGNKRFLTWFFVSFYQGGIIMLFNLTLFENELLSIIALTFSSLVINEILMVLLVTYSINKPVILSTLVSILIFCGSFVVLNDVLVLPENKKLFLVKVLLINMLAIVVQLLFTAWSRFMHPPAVKKIKI</sequence>
<comment type="subcellular location">
    <subcellularLocation>
        <location evidence="1">Membrane</location>
        <topology evidence="1">Multi-pass membrane protein</topology>
    </subcellularLocation>
</comment>
<dbReference type="PANTHER" id="PTHR24092">
    <property type="entry name" value="PROBABLE PHOSPHOLIPID-TRANSPORTING ATPASE"/>
    <property type="match status" value="1"/>
</dbReference>
<dbReference type="GO" id="GO:0005768">
    <property type="term" value="C:endosome"/>
    <property type="evidence" value="ECO:0007669"/>
    <property type="project" value="TreeGrafter"/>
</dbReference>
<dbReference type="HOGENOM" id="CLU_000846_3_1_1"/>
<dbReference type="PROSITE" id="PS00154">
    <property type="entry name" value="ATPASE_E1_E2"/>
    <property type="match status" value="1"/>
</dbReference>
<feature type="transmembrane region" description="Helical" evidence="8">
    <location>
        <begin position="860"/>
        <end position="884"/>
    </location>
</feature>
<dbReference type="SUPFAM" id="SSF56784">
    <property type="entry name" value="HAD-like"/>
    <property type="match status" value="1"/>
</dbReference>
<dbReference type="InterPro" id="IPR032630">
    <property type="entry name" value="P_typ_ATPase_c"/>
</dbReference>
<dbReference type="Pfam" id="PF00122">
    <property type="entry name" value="E1-E2_ATPase"/>
    <property type="match status" value="1"/>
</dbReference>
<keyword evidence="2 8" id="KW-0812">Transmembrane</keyword>
<dbReference type="GO" id="GO:0005886">
    <property type="term" value="C:plasma membrane"/>
    <property type="evidence" value="ECO:0007669"/>
    <property type="project" value="TreeGrafter"/>
</dbReference>
<dbReference type="Gene3D" id="3.40.50.1000">
    <property type="entry name" value="HAD superfamily/HAD-like"/>
    <property type="match status" value="1"/>
</dbReference>
<evidence type="ECO:0000259" key="11">
    <source>
        <dbReference type="Pfam" id="PF16212"/>
    </source>
</evidence>
<evidence type="ECO:0000256" key="5">
    <source>
        <dbReference type="ARBA" id="ARBA00022967"/>
    </source>
</evidence>
<dbReference type="InterPro" id="IPR059000">
    <property type="entry name" value="ATPase_P-type_domA"/>
</dbReference>
<dbReference type="InterPro" id="IPR023298">
    <property type="entry name" value="ATPase_P-typ_TM_dom_sf"/>
</dbReference>
<dbReference type="GO" id="GO:0006890">
    <property type="term" value="P:retrograde vesicle-mediated transport, Golgi to endoplasmic reticulum"/>
    <property type="evidence" value="ECO:0007669"/>
    <property type="project" value="TreeGrafter"/>
</dbReference>
<dbReference type="Gene3D" id="2.70.150.10">
    <property type="entry name" value="Calcium-transporting ATPase, cytoplasmic transduction domain A"/>
    <property type="match status" value="1"/>
</dbReference>
<protein>
    <submittedName>
        <fullName evidence="12">Uncharacterized protein</fullName>
    </submittedName>
</protein>
<dbReference type="GO" id="GO:0005802">
    <property type="term" value="C:trans-Golgi network"/>
    <property type="evidence" value="ECO:0007669"/>
    <property type="project" value="TreeGrafter"/>
</dbReference>
<dbReference type="Proteomes" id="UP000030655">
    <property type="component" value="Unassembled WGS sequence"/>
</dbReference>
<gene>
    <name evidence="12" type="ORF">H312_01347</name>
</gene>
<dbReference type="Gene3D" id="3.40.1110.10">
    <property type="entry name" value="Calcium-transporting ATPase, cytoplasmic domain N"/>
    <property type="match status" value="1"/>
</dbReference>
<dbReference type="OrthoDB" id="377733at2759"/>
<reference evidence="12 13" key="2">
    <citation type="submission" date="2014-03" db="EMBL/GenBank/DDBJ databases">
        <title>The Genome Sequence of Anncaliia algerae insect isolate PRA339.</title>
        <authorList>
            <consortium name="The Broad Institute Genome Sequencing Platform"/>
            <consortium name="The Broad Institute Genome Sequencing Center for Infectious Disease"/>
            <person name="Cuomo C."/>
            <person name="Becnel J."/>
            <person name="Sanscrainte N."/>
            <person name="Walker B."/>
            <person name="Young S.K."/>
            <person name="Zeng Q."/>
            <person name="Gargeya S."/>
            <person name="Fitzgerald M."/>
            <person name="Haas B."/>
            <person name="Abouelleil A."/>
            <person name="Alvarado L."/>
            <person name="Arachchi H.M."/>
            <person name="Berlin A.M."/>
            <person name="Chapman S.B."/>
            <person name="Dewar J."/>
            <person name="Goldberg J."/>
            <person name="Griggs A."/>
            <person name="Gujja S."/>
            <person name="Hansen M."/>
            <person name="Howarth C."/>
            <person name="Imamovic A."/>
            <person name="Larimer J."/>
            <person name="McCowan C."/>
            <person name="Murphy C."/>
            <person name="Neiman D."/>
            <person name="Pearson M."/>
            <person name="Priest M."/>
            <person name="Roberts A."/>
            <person name="Saif S."/>
            <person name="Shea T."/>
            <person name="Sisk P."/>
            <person name="Sykes S."/>
            <person name="Wortman J."/>
            <person name="Nusbaum C."/>
            <person name="Birren B."/>
        </authorList>
    </citation>
    <scope>NUCLEOTIDE SEQUENCE [LARGE SCALE GENOMIC DNA]</scope>
    <source>
        <strain evidence="12 13">PRA339</strain>
    </source>
</reference>
<dbReference type="SUPFAM" id="SSF81653">
    <property type="entry name" value="Calcium ATPase, transduction domain A"/>
    <property type="match status" value="1"/>
</dbReference>
<evidence type="ECO:0000256" key="2">
    <source>
        <dbReference type="ARBA" id="ARBA00022692"/>
    </source>
</evidence>
<reference evidence="13" key="1">
    <citation type="submission" date="2013-02" db="EMBL/GenBank/DDBJ databases">
        <authorList>
            <consortium name="The Broad Institute Genome Sequencing Platform"/>
            <person name="Cuomo C."/>
            <person name="Becnel J."/>
            <person name="Sanscrainte N."/>
            <person name="Walker B."/>
            <person name="Young S.K."/>
            <person name="Zeng Q."/>
            <person name="Gargeya S."/>
            <person name="Fitzgerald M."/>
            <person name="Haas B."/>
            <person name="Abouelleil A."/>
            <person name="Alvarado L."/>
            <person name="Arachchi H.M."/>
            <person name="Berlin A.M."/>
            <person name="Chapman S.B."/>
            <person name="Dewar J."/>
            <person name="Goldberg J."/>
            <person name="Griggs A."/>
            <person name="Gujja S."/>
            <person name="Hansen M."/>
            <person name="Howarth C."/>
            <person name="Imamovic A."/>
            <person name="Larimer J."/>
            <person name="McCowan C."/>
            <person name="Murphy C."/>
            <person name="Neiman D."/>
            <person name="Pearson M."/>
            <person name="Priest M."/>
            <person name="Roberts A."/>
            <person name="Saif S."/>
            <person name="Shea T."/>
            <person name="Sisk P."/>
            <person name="Sykes S."/>
            <person name="Wortman J."/>
            <person name="Nusbaum C."/>
            <person name="Birren B."/>
        </authorList>
    </citation>
    <scope>NUCLEOTIDE SEQUENCE [LARGE SCALE GENOMIC DNA]</scope>
    <source>
        <strain evidence="13">PRA339</strain>
    </source>
</reference>
<evidence type="ECO:0000313" key="13">
    <source>
        <dbReference type="Proteomes" id="UP000030655"/>
    </source>
</evidence>
<evidence type="ECO:0000256" key="7">
    <source>
        <dbReference type="ARBA" id="ARBA00023136"/>
    </source>
</evidence>
<evidence type="ECO:0000259" key="10">
    <source>
        <dbReference type="Pfam" id="PF16209"/>
    </source>
</evidence>
<dbReference type="InterPro" id="IPR008250">
    <property type="entry name" value="ATPase_P-typ_transduc_dom_A_sf"/>
</dbReference>
<feature type="transmembrane region" description="Helical" evidence="8">
    <location>
        <begin position="913"/>
        <end position="933"/>
    </location>
</feature>
<dbReference type="GO" id="GO:0046872">
    <property type="term" value="F:metal ion binding"/>
    <property type="evidence" value="ECO:0007669"/>
    <property type="project" value="UniProtKB-KW"/>
</dbReference>
<dbReference type="AlphaFoldDB" id="A0A059F2P0"/>
<dbReference type="InterPro" id="IPR018303">
    <property type="entry name" value="ATPase_P-typ_P_site"/>
</dbReference>
<dbReference type="InterPro" id="IPR001757">
    <property type="entry name" value="P_typ_ATPase"/>
</dbReference>
<keyword evidence="4" id="KW-0460">Magnesium</keyword>
<dbReference type="InterPro" id="IPR023214">
    <property type="entry name" value="HAD_sf"/>
</dbReference>
<dbReference type="PANTHER" id="PTHR24092:SF5">
    <property type="entry name" value="PHOSPHOLIPID-TRANSPORTING ATPASE"/>
    <property type="match status" value="1"/>
</dbReference>
<evidence type="ECO:0000259" key="9">
    <source>
        <dbReference type="Pfam" id="PF00122"/>
    </source>
</evidence>
<keyword evidence="3" id="KW-0479">Metal-binding</keyword>
<organism evidence="12 13">
    <name type="scientific">Anncaliia algerae PRA339</name>
    <dbReference type="NCBI Taxonomy" id="1288291"/>
    <lineage>
        <taxon>Eukaryota</taxon>
        <taxon>Fungi</taxon>
        <taxon>Fungi incertae sedis</taxon>
        <taxon>Microsporidia</taxon>
        <taxon>Tubulinosematoidea</taxon>
        <taxon>Tubulinosematidae</taxon>
        <taxon>Anncaliia</taxon>
    </lineage>
</organism>
<evidence type="ECO:0000256" key="3">
    <source>
        <dbReference type="ARBA" id="ARBA00022723"/>
    </source>
</evidence>
<feature type="transmembrane region" description="Helical" evidence="8">
    <location>
        <begin position="831"/>
        <end position="854"/>
    </location>
</feature>
<dbReference type="Pfam" id="PF16212">
    <property type="entry name" value="PhoLip_ATPase_C"/>
    <property type="match status" value="1"/>
</dbReference>
<dbReference type="Pfam" id="PF16209">
    <property type="entry name" value="PhoLip_ATPase_N"/>
    <property type="match status" value="1"/>
</dbReference>
<dbReference type="SUPFAM" id="SSF81660">
    <property type="entry name" value="Metal cation-transporting ATPase, ATP-binding domain N"/>
    <property type="match status" value="1"/>
</dbReference>
<dbReference type="SFLD" id="SFLDG00002">
    <property type="entry name" value="C1.7:_P-type_atpase_like"/>
    <property type="match status" value="1"/>
</dbReference>
<dbReference type="InterPro" id="IPR044492">
    <property type="entry name" value="P_typ_ATPase_HD_dom"/>
</dbReference>
<dbReference type="GO" id="GO:0140326">
    <property type="term" value="F:ATPase-coupled intramembrane lipid transporter activity"/>
    <property type="evidence" value="ECO:0007669"/>
    <property type="project" value="TreeGrafter"/>
</dbReference>
<evidence type="ECO:0000256" key="1">
    <source>
        <dbReference type="ARBA" id="ARBA00004141"/>
    </source>
</evidence>
<feature type="transmembrane region" description="Helical" evidence="8">
    <location>
        <begin position="969"/>
        <end position="987"/>
    </location>
</feature>
<feature type="domain" description="P-type ATPase A" evidence="9">
    <location>
        <begin position="139"/>
        <end position="268"/>
    </location>
</feature>
<dbReference type="VEuPathDB" id="MicrosporidiaDB:H312_01347"/>
<dbReference type="STRING" id="1288291.A0A059F2P0"/>
<keyword evidence="5" id="KW-1278">Translocase</keyword>
<keyword evidence="7 8" id="KW-0472">Membrane</keyword>
<dbReference type="SUPFAM" id="SSF81665">
    <property type="entry name" value="Calcium ATPase, transmembrane domain M"/>
    <property type="match status" value="1"/>
</dbReference>
<name>A0A059F2P0_9MICR</name>
<dbReference type="SFLD" id="SFLDS00003">
    <property type="entry name" value="Haloacid_Dehalogenase"/>
    <property type="match status" value="1"/>
</dbReference>
<proteinExistence type="predicted"/>
<evidence type="ECO:0000256" key="6">
    <source>
        <dbReference type="ARBA" id="ARBA00022989"/>
    </source>
</evidence>
<dbReference type="InterPro" id="IPR032631">
    <property type="entry name" value="P-type_ATPase_N"/>
</dbReference>
<dbReference type="InterPro" id="IPR023299">
    <property type="entry name" value="ATPase_P-typ_cyto_dom_N"/>
</dbReference>
<accession>A0A059F2P0</accession>
<dbReference type="GO" id="GO:0016887">
    <property type="term" value="F:ATP hydrolysis activity"/>
    <property type="evidence" value="ECO:0007669"/>
    <property type="project" value="InterPro"/>
</dbReference>
<evidence type="ECO:0000313" key="12">
    <source>
        <dbReference type="EMBL" id="KCZ81269.1"/>
    </source>
</evidence>
<keyword evidence="13" id="KW-1185">Reference proteome</keyword>